<keyword evidence="1" id="KW-0812">Transmembrane</keyword>
<reference evidence="2 3" key="1">
    <citation type="submission" date="2016-06" db="EMBL/GenBank/DDBJ databases">
        <authorList>
            <person name="Kjaerup R.B."/>
            <person name="Dalgaard T.S."/>
            <person name="Juul-Madsen H.R."/>
        </authorList>
    </citation>
    <scope>NUCLEOTIDE SEQUENCE [LARGE SCALE GENOMIC DNA]</scope>
    <source>
        <strain evidence="2">3</strain>
    </source>
</reference>
<protein>
    <submittedName>
        <fullName evidence="2">Invasion gene expression up-regulator SirB</fullName>
    </submittedName>
</protein>
<dbReference type="PIRSF" id="PIRSF005610">
    <property type="entry name" value="SirB"/>
    <property type="match status" value="1"/>
</dbReference>
<dbReference type="InterPro" id="IPR007360">
    <property type="entry name" value="SirB"/>
</dbReference>
<dbReference type="Pfam" id="PF04247">
    <property type="entry name" value="SirB"/>
    <property type="match status" value="1"/>
</dbReference>
<dbReference type="PANTHER" id="PTHR39594:SF1">
    <property type="entry name" value="PROTEIN YCHQ"/>
    <property type="match status" value="1"/>
</dbReference>
<dbReference type="GO" id="GO:0005886">
    <property type="term" value="C:plasma membrane"/>
    <property type="evidence" value="ECO:0007669"/>
    <property type="project" value="TreeGrafter"/>
</dbReference>
<dbReference type="Proteomes" id="UP000199169">
    <property type="component" value="Unassembled WGS sequence"/>
</dbReference>
<dbReference type="EMBL" id="FLQX01000015">
    <property type="protein sequence ID" value="SBT03734.1"/>
    <property type="molecule type" value="Genomic_DNA"/>
</dbReference>
<keyword evidence="1" id="KW-0472">Membrane</keyword>
<evidence type="ECO:0000313" key="2">
    <source>
        <dbReference type="EMBL" id="SBT03734.1"/>
    </source>
</evidence>
<feature type="transmembrane region" description="Helical" evidence="1">
    <location>
        <begin position="6"/>
        <end position="27"/>
    </location>
</feature>
<keyword evidence="3" id="KW-1185">Reference proteome</keyword>
<evidence type="ECO:0000313" key="3">
    <source>
        <dbReference type="Proteomes" id="UP000199169"/>
    </source>
</evidence>
<dbReference type="PANTHER" id="PTHR39594">
    <property type="entry name" value="PROTEIN YCHQ"/>
    <property type="match status" value="1"/>
</dbReference>
<dbReference type="AlphaFoldDB" id="A0A1A8XEX2"/>
<sequence length="130" mass="14079">MTYLLLKDLHVGCVVLSGAGFFLRGVWMLRQSPWLRRPAVRVVPHVVDTTLLASAIAMAVISARNPFTTDWLTAKLIGLLIYIACGTMALKRARTPAQRAAFFVAALAAFAYIVSVALTRSPLGPLAQVI</sequence>
<feature type="transmembrane region" description="Helical" evidence="1">
    <location>
        <begin position="102"/>
        <end position="119"/>
    </location>
</feature>
<name>A0A1A8XEX2_9PROT</name>
<feature type="transmembrane region" description="Helical" evidence="1">
    <location>
        <begin position="72"/>
        <end position="90"/>
    </location>
</feature>
<dbReference type="STRING" id="1860102.ACCAA_1110024"/>
<dbReference type="RefSeq" id="WP_186405622.1">
    <property type="nucleotide sequence ID" value="NZ_FLQX01000015.1"/>
</dbReference>
<evidence type="ECO:0000256" key="1">
    <source>
        <dbReference type="SAM" id="Phobius"/>
    </source>
</evidence>
<accession>A0A1A8XEX2</accession>
<feature type="transmembrane region" description="Helical" evidence="1">
    <location>
        <begin position="39"/>
        <end position="60"/>
    </location>
</feature>
<proteinExistence type="predicted"/>
<gene>
    <name evidence="2" type="ORF">ACCAA_1110024</name>
</gene>
<keyword evidence="1" id="KW-1133">Transmembrane helix</keyword>
<organism evidence="2 3">
    <name type="scientific">Candidatus Accumulibacter aalborgensis</name>
    <dbReference type="NCBI Taxonomy" id="1860102"/>
    <lineage>
        <taxon>Bacteria</taxon>
        <taxon>Pseudomonadati</taxon>
        <taxon>Pseudomonadota</taxon>
        <taxon>Betaproteobacteria</taxon>
        <taxon>Candidatus Accumulibacter</taxon>
    </lineage>
</organism>